<accession>A0AAD9IY07</accession>
<proteinExistence type="predicted"/>
<gene>
    <name evidence="1" type="ORF">LSH36_913g01000</name>
</gene>
<evidence type="ECO:0000313" key="1">
    <source>
        <dbReference type="EMBL" id="KAK2142789.1"/>
    </source>
</evidence>
<dbReference type="EMBL" id="JAODUP010000913">
    <property type="protein sequence ID" value="KAK2142789.1"/>
    <property type="molecule type" value="Genomic_DNA"/>
</dbReference>
<evidence type="ECO:0000313" key="2">
    <source>
        <dbReference type="Proteomes" id="UP001208570"/>
    </source>
</evidence>
<dbReference type="AlphaFoldDB" id="A0AAD9IY07"/>
<reference evidence="1" key="1">
    <citation type="journal article" date="2023" name="Mol. Biol. Evol.">
        <title>Third-Generation Sequencing Reveals the Adaptive Role of the Epigenome in Three Deep-Sea Polychaetes.</title>
        <authorList>
            <person name="Perez M."/>
            <person name="Aroh O."/>
            <person name="Sun Y."/>
            <person name="Lan Y."/>
            <person name="Juniper S.K."/>
            <person name="Young C.R."/>
            <person name="Angers B."/>
            <person name="Qian P.Y."/>
        </authorList>
    </citation>
    <scope>NUCLEOTIDE SEQUENCE</scope>
    <source>
        <strain evidence="1">P08H-3</strain>
    </source>
</reference>
<name>A0AAD9IY07_9ANNE</name>
<protein>
    <submittedName>
        <fullName evidence="1">Uncharacterized protein</fullName>
    </submittedName>
</protein>
<sequence>MPEASLKLLLLSQYVLPKLRYRLANSDPSKAMRDAFYCLSREYAKQWLHLPVYMSSAFFHGSIQDEGVVCCT</sequence>
<organism evidence="1 2">
    <name type="scientific">Paralvinella palmiformis</name>
    <dbReference type="NCBI Taxonomy" id="53620"/>
    <lineage>
        <taxon>Eukaryota</taxon>
        <taxon>Metazoa</taxon>
        <taxon>Spiralia</taxon>
        <taxon>Lophotrochozoa</taxon>
        <taxon>Annelida</taxon>
        <taxon>Polychaeta</taxon>
        <taxon>Sedentaria</taxon>
        <taxon>Canalipalpata</taxon>
        <taxon>Terebellida</taxon>
        <taxon>Terebelliformia</taxon>
        <taxon>Alvinellidae</taxon>
        <taxon>Paralvinella</taxon>
    </lineage>
</organism>
<comment type="caution">
    <text evidence="1">The sequence shown here is derived from an EMBL/GenBank/DDBJ whole genome shotgun (WGS) entry which is preliminary data.</text>
</comment>
<dbReference type="Proteomes" id="UP001208570">
    <property type="component" value="Unassembled WGS sequence"/>
</dbReference>
<keyword evidence="2" id="KW-1185">Reference proteome</keyword>